<dbReference type="Proteomes" id="UP000775213">
    <property type="component" value="Unassembled WGS sequence"/>
</dbReference>
<keyword evidence="3" id="KW-1185">Reference proteome</keyword>
<dbReference type="EMBL" id="JAGFBR010000785">
    <property type="protein sequence ID" value="KAH0434655.1"/>
    <property type="molecule type" value="Genomic_DNA"/>
</dbReference>
<feature type="region of interest" description="Disordered" evidence="1">
    <location>
        <begin position="268"/>
        <end position="351"/>
    </location>
</feature>
<accession>A0AAV7FKU1</accession>
<evidence type="ECO:0000313" key="3">
    <source>
        <dbReference type="Proteomes" id="UP000775213"/>
    </source>
</evidence>
<name>A0AAV7FKU1_DENCH</name>
<organism evidence="2 3">
    <name type="scientific">Dendrobium chrysotoxum</name>
    <name type="common">Orchid</name>
    <dbReference type="NCBI Taxonomy" id="161865"/>
    <lineage>
        <taxon>Eukaryota</taxon>
        <taxon>Viridiplantae</taxon>
        <taxon>Streptophyta</taxon>
        <taxon>Embryophyta</taxon>
        <taxon>Tracheophyta</taxon>
        <taxon>Spermatophyta</taxon>
        <taxon>Magnoliopsida</taxon>
        <taxon>Liliopsida</taxon>
        <taxon>Asparagales</taxon>
        <taxon>Orchidaceae</taxon>
        <taxon>Epidendroideae</taxon>
        <taxon>Malaxideae</taxon>
        <taxon>Dendrobiinae</taxon>
        <taxon>Dendrobium</taxon>
    </lineage>
</organism>
<gene>
    <name evidence="2" type="ORF">IEQ34_026784</name>
</gene>
<evidence type="ECO:0000256" key="1">
    <source>
        <dbReference type="SAM" id="MobiDB-lite"/>
    </source>
</evidence>
<dbReference type="AlphaFoldDB" id="A0AAV7FKU1"/>
<sequence length="351" mass="38634">MKTMRGERSSPKWALQNLSCLPLSRHRTNELLSLFVPLKAISVTSVSSSPNAPPTWLPTLASGGTCPHASSTTATELCWLTPTLLSILGRGKVKNFDIYFLFPFHFHLYRSTVYMYQRYTKWVNAIKTRMDPDEHIVGTHVTFSDAARNTLVTVQLGRGASIQLANTVINTGRSGATIQFGSLDFPAIVARTAVVPMNSIESEGPVGRPCSAEVATRRAHLPAPRLAVENPRRRIFVFELLSQPETPATKKVIAGGRISVVTANTTSLSTGLSAPEKNNAEASSSGGRFTRRQRRKKNAEFRAQQQLPIHPSNLPAQEPEATIPTQNGFAGLKWVKRNNSTGERKKSFWDQ</sequence>
<evidence type="ECO:0000313" key="2">
    <source>
        <dbReference type="EMBL" id="KAH0434655.1"/>
    </source>
</evidence>
<protein>
    <submittedName>
        <fullName evidence="2">Uncharacterized protein</fullName>
    </submittedName>
</protein>
<feature type="compositionally biased region" description="Basic and acidic residues" evidence="1">
    <location>
        <begin position="342"/>
        <end position="351"/>
    </location>
</feature>
<reference evidence="2 3" key="1">
    <citation type="journal article" date="2021" name="Hortic Res">
        <title>Chromosome-scale assembly of the Dendrobium chrysotoxum genome enhances the understanding of orchid evolution.</title>
        <authorList>
            <person name="Zhang Y."/>
            <person name="Zhang G.Q."/>
            <person name="Zhang D."/>
            <person name="Liu X.D."/>
            <person name="Xu X.Y."/>
            <person name="Sun W.H."/>
            <person name="Yu X."/>
            <person name="Zhu X."/>
            <person name="Wang Z.W."/>
            <person name="Zhao X."/>
            <person name="Zhong W.Y."/>
            <person name="Chen H."/>
            <person name="Yin W.L."/>
            <person name="Huang T."/>
            <person name="Niu S.C."/>
            <person name="Liu Z.J."/>
        </authorList>
    </citation>
    <scope>NUCLEOTIDE SEQUENCE [LARGE SCALE GENOMIC DNA]</scope>
    <source>
        <strain evidence="2">Lindl</strain>
    </source>
</reference>
<proteinExistence type="predicted"/>
<comment type="caution">
    <text evidence="2">The sequence shown here is derived from an EMBL/GenBank/DDBJ whole genome shotgun (WGS) entry which is preliminary data.</text>
</comment>